<proteinExistence type="predicted"/>
<name>A0AAD7NMQ3_9AGAR</name>
<protein>
    <submittedName>
        <fullName evidence="2">Uncharacterized protein</fullName>
    </submittedName>
</protein>
<keyword evidence="3" id="KW-1185">Reference proteome</keyword>
<evidence type="ECO:0000256" key="1">
    <source>
        <dbReference type="SAM" id="MobiDB-lite"/>
    </source>
</evidence>
<evidence type="ECO:0000313" key="2">
    <source>
        <dbReference type="EMBL" id="KAJ7767008.1"/>
    </source>
</evidence>
<reference evidence="2" key="1">
    <citation type="submission" date="2023-03" db="EMBL/GenBank/DDBJ databases">
        <title>Massive genome expansion in bonnet fungi (Mycena s.s.) driven by repeated elements and novel gene families across ecological guilds.</title>
        <authorList>
            <consortium name="Lawrence Berkeley National Laboratory"/>
            <person name="Harder C.B."/>
            <person name="Miyauchi S."/>
            <person name="Viragh M."/>
            <person name="Kuo A."/>
            <person name="Thoen E."/>
            <person name="Andreopoulos B."/>
            <person name="Lu D."/>
            <person name="Skrede I."/>
            <person name="Drula E."/>
            <person name="Henrissat B."/>
            <person name="Morin E."/>
            <person name="Kohler A."/>
            <person name="Barry K."/>
            <person name="LaButti K."/>
            <person name="Morin E."/>
            <person name="Salamov A."/>
            <person name="Lipzen A."/>
            <person name="Mereny Z."/>
            <person name="Hegedus B."/>
            <person name="Baldrian P."/>
            <person name="Stursova M."/>
            <person name="Weitz H."/>
            <person name="Taylor A."/>
            <person name="Grigoriev I.V."/>
            <person name="Nagy L.G."/>
            <person name="Martin F."/>
            <person name="Kauserud H."/>
        </authorList>
    </citation>
    <scope>NUCLEOTIDE SEQUENCE</scope>
    <source>
        <strain evidence="2">CBHHK188m</strain>
    </source>
</reference>
<comment type="caution">
    <text evidence="2">The sequence shown here is derived from an EMBL/GenBank/DDBJ whole genome shotgun (WGS) entry which is preliminary data.</text>
</comment>
<dbReference type="EMBL" id="JARJLG010000031">
    <property type="protein sequence ID" value="KAJ7767008.1"/>
    <property type="molecule type" value="Genomic_DNA"/>
</dbReference>
<organism evidence="2 3">
    <name type="scientific">Mycena maculata</name>
    <dbReference type="NCBI Taxonomy" id="230809"/>
    <lineage>
        <taxon>Eukaryota</taxon>
        <taxon>Fungi</taxon>
        <taxon>Dikarya</taxon>
        <taxon>Basidiomycota</taxon>
        <taxon>Agaricomycotina</taxon>
        <taxon>Agaricomycetes</taxon>
        <taxon>Agaricomycetidae</taxon>
        <taxon>Agaricales</taxon>
        <taxon>Marasmiineae</taxon>
        <taxon>Mycenaceae</taxon>
        <taxon>Mycena</taxon>
    </lineage>
</organism>
<dbReference type="Proteomes" id="UP001215280">
    <property type="component" value="Unassembled WGS sequence"/>
</dbReference>
<evidence type="ECO:0000313" key="3">
    <source>
        <dbReference type="Proteomes" id="UP001215280"/>
    </source>
</evidence>
<accession>A0AAD7NMQ3</accession>
<gene>
    <name evidence="2" type="ORF">DFH07DRAFT_335378</name>
</gene>
<feature type="region of interest" description="Disordered" evidence="1">
    <location>
        <begin position="143"/>
        <end position="181"/>
    </location>
</feature>
<dbReference type="AlphaFoldDB" id="A0AAD7NMQ3"/>
<sequence length="271" mass="29601">MVHFIFGSGSMGPVDFRSSAQETVYPKSNQLQRPAIRFRSIQLRVLAITNSHDAAPMSEPAPCSIVPRSISDASSSMPPRTPTTDIFVSSSIHCARVHMNHPYSSAASFIYSNEPPLSAPQHPYPLPTPTVPPTLHDCGWPIPPTTGLGADSAPARRLGRSQSGPLRPLPAPITPPYQKSALVPEPKSEWVDEADDPETPEGTGTLVIAPVRAPRVKFQTPAIRHQGDDDDDVLSVRRPPPVPYEIRASERALAARRHALWRKKIIDIMCL</sequence>